<gene>
    <name evidence="2" type="ORF">GPM918_LOCUS13750</name>
    <name evidence="3" type="ORF">SRO942_LOCUS13745</name>
</gene>
<evidence type="ECO:0008006" key="5">
    <source>
        <dbReference type="Google" id="ProtNLM"/>
    </source>
</evidence>
<reference evidence="2" key="1">
    <citation type="submission" date="2021-02" db="EMBL/GenBank/DDBJ databases">
        <authorList>
            <person name="Nowell W R."/>
        </authorList>
    </citation>
    <scope>NUCLEOTIDE SEQUENCE</scope>
</reference>
<comment type="caution">
    <text evidence="2">The sequence shown here is derived from an EMBL/GenBank/DDBJ whole genome shotgun (WGS) entry which is preliminary data.</text>
</comment>
<dbReference type="EMBL" id="CAJOBC010003207">
    <property type="protein sequence ID" value="CAF3772229.1"/>
    <property type="molecule type" value="Genomic_DNA"/>
</dbReference>
<dbReference type="Proteomes" id="UP000663829">
    <property type="component" value="Unassembled WGS sequence"/>
</dbReference>
<evidence type="ECO:0000313" key="4">
    <source>
        <dbReference type="Proteomes" id="UP000663829"/>
    </source>
</evidence>
<proteinExistence type="predicted"/>
<protein>
    <recommendedName>
        <fullName evidence="5">CABIT domain-containing protein</fullName>
    </recommendedName>
</protein>
<dbReference type="OrthoDB" id="728at2759"/>
<evidence type="ECO:0000313" key="2">
    <source>
        <dbReference type="EMBL" id="CAF1000858.1"/>
    </source>
</evidence>
<name>A0A814GUE1_9BILA</name>
<evidence type="ECO:0000256" key="1">
    <source>
        <dbReference type="SAM" id="MobiDB-lite"/>
    </source>
</evidence>
<dbReference type="InterPro" id="IPR046342">
    <property type="entry name" value="CBS_dom_sf"/>
</dbReference>
<evidence type="ECO:0000313" key="3">
    <source>
        <dbReference type="EMBL" id="CAF3772229.1"/>
    </source>
</evidence>
<feature type="region of interest" description="Disordered" evidence="1">
    <location>
        <begin position="447"/>
        <end position="472"/>
    </location>
</feature>
<keyword evidence="4" id="KW-1185">Reference proteome</keyword>
<dbReference type="Gene3D" id="3.10.580.10">
    <property type="entry name" value="CBS-domain"/>
    <property type="match status" value="1"/>
</dbReference>
<dbReference type="Proteomes" id="UP000681722">
    <property type="component" value="Unassembled WGS sequence"/>
</dbReference>
<dbReference type="AlphaFoldDB" id="A0A814GUE1"/>
<accession>A0A814GUE1</accession>
<dbReference type="EMBL" id="CAJNOQ010003208">
    <property type="protein sequence ID" value="CAF1000858.1"/>
    <property type="molecule type" value="Genomic_DNA"/>
</dbReference>
<sequence length="616" mass="70243">MERIVWSEKRIPFKNLIENASIPKPTMVQIGQKTIVVGEKISGQFITASPCKVVGNRFDVMEQEIIISSKHTGLWRVISKSTLKKEESIHRLTTKDLEILLEQDKHNQRINPRSFICIRDTEAFELFTEKDQPLIVNGRRSDRRVKKIEEGTEFEIISGCEVEYTPTNGERTSQDYLSVPKKNQGIILTFLFPEIVEQEKLIRNRVVRALFCETKNETRKRHFFLEVNEQPSEIRPVASDGSLELRYLHSTQNLYEYLHSHGTDTVLYVKLLRGDPPIKAVEFHGYLMLKSILNGDQVPICRTADLEITLVSPNIPVQVRLPVTQEHYWRTLSEVRAAELQCMQLSLALLVRHESEVHVNNDSGYNGDQTMVKSKQHAGEFQKHIDECEQIFSAVKTQNDGGSIKKPIPLGNRHLITRKETTIEQSIPAIPDKLVKSSSVQHQIGSKIGHPVVNPSARQNKKTNENINQTQRSIRDITETSKRSTGVRQPTARTATASTPLSIVSTTHNSTNQIPKQNDGFYDRFNRQTIKNKPTSSLIKNPYVSENDPLSKLSEKLEVYNYVVIKFSHEEYDEKLTKTMKPIIFGIITSIDLLDFVIKNKPDENGVGGNELTCTR</sequence>
<organism evidence="2 4">
    <name type="scientific">Didymodactylos carnosus</name>
    <dbReference type="NCBI Taxonomy" id="1234261"/>
    <lineage>
        <taxon>Eukaryota</taxon>
        <taxon>Metazoa</taxon>
        <taxon>Spiralia</taxon>
        <taxon>Gnathifera</taxon>
        <taxon>Rotifera</taxon>
        <taxon>Eurotatoria</taxon>
        <taxon>Bdelloidea</taxon>
        <taxon>Philodinida</taxon>
        <taxon>Philodinidae</taxon>
        <taxon>Didymodactylos</taxon>
    </lineage>
</organism>